<keyword evidence="3" id="KW-1185">Reference proteome</keyword>
<dbReference type="Proteomes" id="UP000325289">
    <property type="component" value="Unassembled WGS sequence"/>
</dbReference>
<dbReference type="EMBL" id="FOMS01000001">
    <property type="protein sequence ID" value="SFD42152.1"/>
    <property type="molecule type" value="Genomic_DNA"/>
</dbReference>
<reference evidence="2 3" key="1">
    <citation type="submission" date="2016-10" db="EMBL/GenBank/DDBJ databases">
        <authorList>
            <person name="Varghese N."/>
            <person name="Submissions S."/>
        </authorList>
    </citation>
    <scope>NUCLEOTIDE SEQUENCE [LARGE SCALE GENOMIC DNA]</scope>
    <source>
        <strain evidence="3">YIM D21,KCTC 23444,ACCC 10710</strain>
    </source>
</reference>
<gene>
    <name evidence="2" type="ORF">SAMN04515678_1014</name>
</gene>
<dbReference type="RefSeq" id="WP_149753779.1">
    <property type="nucleotide sequence ID" value="NZ_FOMS01000001.1"/>
</dbReference>
<dbReference type="OrthoDB" id="5287589at2"/>
<proteinExistence type="predicted"/>
<organism evidence="2 3">
    <name type="scientific">Roseivivax sediminis</name>
    <dbReference type="NCBI Taxonomy" id="936889"/>
    <lineage>
        <taxon>Bacteria</taxon>
        <taxon>Pseudomonadati</taxon>
        <taxon>Pseudomonadota</taxon>
        <taxon>Alphaproteobacteria</taxon>
        <taxon>Rhodobacterales</taxon>
        <taxon>Roseobacteraceae</taxon>
        <taxon>Roseivivax</taxon>
    </lineage>
</organism>
<evidence type="ECO:0008006" key="4">
    <source>
        <dbReference type="Google" id="ProtNLM"/>
    </source>
</evidence>
<name>A0A1I1S738_9RHOB</name>
<evidence type="ECO:0000313" key="2">
    <source>
        <dbReference type="EMBL" id="SFD42152.1"/>
    </source>
</evidence>
<sequence>MFAARDDRYQGLCCAKALYGIITRFLVDDYSHSEHRGTGMFNATPWEKLEEVVSTYRGIKAPSQKQRCLHLGVKTQASTTSEGVLAFNLPFSSRDLQLYADGTSKRVTIHMDPDDLRKAYVTAEGHDEVIEVDLRMTALQDLTLEKAIEVMEAACRRDPKAQELHDRHLHEARKRFAEESGFFPDSRDPSNYQTIDQLRWRADRLAQVEMRPTGITGPTAPPGRVTDRSSGNHVFKVKKSGAPDQGIRDKKPSKSGHASFKPIKESKL</sequence>
<protein>
    <recommendedName>
        <fullName evidence="4">Mu transposase, C-terminal</fullName>
    </recommendedName>
</protein>
<feature type="region of interest" description="Disordered" evidence="1">
    <location>
        <begin position="209"/>
        <end position="268"/>
    </location>
</feature>
<evidence type="ECO:0000256" key="1">
    <source>
        <dbReference type="SAM" id="MobiDB-lite"/>
    </source>
</evidence>
<evidence type="ECO:0000313" key="3">
    <source>
        <dbReference type="Proteomes" id="UP000325289"/>
    </source>
</evidence>
<accession>A0A1I1S738</accession>
<dbReference type="AlphaFoldDB" id="A0A1I1S738"/>